<dbReference type="CDD" id="cd00156">
    <property type="entry name" value="REC"/>
    <property type="match status" value="1"/>
</dbReference>
<dbReference type="Gene3D" id="3.40.50.2300">
    <property type="match status" value="1"/>
</dbReference>
<dbReference type="Proteomes" id="UP001247754">
    <property type="component" value="Unassembled WGS sequence"/>
</dbReference>
<dbReference type="InterPro" id="IPR011006">
    <property type="entry name" value="CheY-like_superfamily"/>
</dbReference>
<feature type="region of interest" description="Disordered" evidence="3">
    <location>
        <begin position="237"/>
        <end position="270"/>
    </location>
</feature>
<evidence type="ECO:0000256" key="2">
    <source>
        <dbReference type="PROSITE-ProRule" id="PRU00169"/>
    </source>
</evidence>
<accession>A0ABU1F2R9</accession>
<feature type="compositionally biased region" description="Pro residues" evidence="3">
    <location>
        <begin position="8"/>
        <end position="20"/>
    </location>
</feature>
<evidence type="ECO:0000256" key="1">
    <source>
        <dbReference type="ARBA" id="ARBA00022553"/>
    </source>
</evidence>
<evidence type="ECO:0000313" key="6">
    <source>
        <dbReference type="Proteomes" id="UP001247754"/>
    </source>
</evidence>
<dbReference type="PANTHER" id="PTHR44591:SF3">
    <property type="entry name" value="RESPONSE REGULATORY DOMAIN-CONTAINING PROTEIN"/>
    <property type="match status" value="1"/>
</dbReference>
<dbReference type="InterPro" id="IPR050595">
    <property type="entry name" value="Bact_response_regulator"/>
</dbReference>
<feature type="modified residue" description="4-aspartylphosphate" evidence="2">
    <location>
        <position position="85"/>
    </location>
</feature>
<keyword evidence="1 2" id="KW-0597">Phosphoprotein</keyword>
<dbReference type="PROSITE" id="PS50110">
    <property type="entry name" value="RESPONSE_REGULATORY"/>
    <property type="match status" value="1"/>
</dbReference>
<comment type="caution">
    <text evidence="5">The sequence shown here is derived from an EMBL/GenBank/DDBJ whole genome shotgun (WGS) entry which is preliminary data.</text>
</comment>
<sequence length="270" mass="27506">MPELPFAPMRPLPPPPVPHPVHPAPPAPALPMQGLVLLAVEDSRFASEALRLMAQRSGARLRRAGTLRDARRILARYRPDAVLVDLGLPDGPGTALIAELARAGPDAPPVLGMSGDPGARAAALRAGAAGFLEKPVAGLAAFQAALRAILPGRGPPGADPPAAPPPDALALHEDLARAAQLIATRPDAAGRAYLAQFLSGVARSAGDGALERAAGQLAGGGGTGPLASLLAERLHHAPGAFARTAPDPQSMGRGQRRGPAPDPGIFEDRK</sequence>
<feature type="domain" description="Response regulatory" evidence="4">
    <location>
        <begin position="36"/>
        <end position="149"/>
    </location>
</feature>
<dbReference type="SUPFAM" id="SSF52172">
    <property type="entry name" value="CheY-like"/>
    <property type="match status" value="1"/>
</dbReference>
<feature type="region of interest" description="Disordered" evidence="3">
    <location>
        <begin position="1"/>
        <end position="20"/>
    </location>
</feature>
<organism evidence="5 6">
    <name type="scientific">Ruixingdingia sedimenti</name>
    <dbReference type="NCBI Taxonomy" id="3073604"/>
    <lineage>
        <taxon>Bacteria</taxon>
        <taxon>Pseudomonadati</taxon>
        <taxon>Pseudomonadota</taxon>
        <taxon>Alphaproteobacteria</taxon>
        <taxon>Rhodobacterales</taxon>
        <taxon>Paracoccaceae</taxon>
        <taxon>Ruixingdingia</taxon>
    </lineage>
</organism>
<gene>
    <name evidence="5" type="ORF">RGD00_00960</name>
</gene>
<reference evidence="5 6" key="1">
    <citation type="submission" date="2023-09" db="EMBL/GenBank/DDBJ databases">
        <title>Xinfangfangia sedmenti sp. nov., isolated the sedment.</title>
        <authorList>
            <person name="Xu L."/>
        </authorList>
    </citation>
    <scope>NUCLEOTIDE SEQUENCE [LARGE SCALE GENOMIC DNA]</scope>
    <source>
        <strain evidence="5 6">LG-4</strain>
    </source>
</reference>
<dbReference type="InterPro" id="IPR001789">
    <property type="entry name" value="Sig_transdc_resp-reg_receiver"/>
</dbReference>
<evidence type="ECO:0000256" key="3">
    <source>
        <dbReference type="SAM" id="MobiDB-lite"/>
    </source>
</evidence>
<evidence type="ECO:0000313" key="5">
    <source>
        <dbReference type="EMBL" id="MDR5651160.1"/>
    </source>
</evidence>
<dbReference type="Pfam" id="PF00072">
    <property type="entry name" value="Response_reg"/>
    <property type="match status" value="1"/>
</dbReference>
<dbReference type="RefSeq" id="WP_310455222.1">
    <property type="nucleotide sequence ID" value="NZ_JAVKPH010000001.1"/>
</dbReference>
<dbReference type="PANTHER" id="PTHR44591">
    <property type="entry name" value="STRESS RESPONSE REGULATOR PROTEIN 1"/>
    <property type="match status" value="1"/>
</dbReference>
<dbReference type="EMBL" id="JAVKPH010000001">
    <property type="protein sequence ID" value="MDR5651160.1"/>
    <property type="molecule type" value="Genomic_DNA"/>
</dbReference>
<proteinExistence type="predicted"/>
<name>A0ABU1F2R9_9RHOB</name>
<dbReference type="SMART" id="SM00448">
    <property type="entry name" value="REC"/>
    <property type="match status" value="1"/>
</dbReference>
<keyword evidence="6" id="KW-1185">Reference proteome</keyword>
<evidence type="ECO:0000259" key="4">
    <source>
        <dbReference type="PROSITE" id="PS50110"/>
    </source>
</evidence>
<protein>
    <submittedName>
        <fullName evidence="5">Response regulator</fullName>
    </submittedName>
</protein>